<evidence type="ECO:0000259" key="12">
    <source>
        <dbReference type="PROSITE" id="PS50052"/>
    </source>
</evidence>
<dbReference type="PROSITE" id="PS50052">
    <property type="entry name" value="GUANYLATE_KINASE_2"/>
    <property type="match status" value="1"/>
</dbReference>
<dbReference type="FunFam" id="3.40.50.300:FF:000084">
    <property type="entry name" value="Guanylate kinase"/>
    <property type="match status" value="1"/>
</dbReference>
<dbReference type="AlphaFoldDB" id="A0A2P5SXJ0"/>
<evidence type="ECO:0000256" key="7">
    <source>
        <dbReference type="ARBA" id="ARBA00022741"/>
    </source>
</evidence>
<evidence type="ECO:0000256" key="5">
    <source>
        <dbReference type="ARBA" id="ARBA00022490"/>
    </source>
</evidence>
<keyword evidence="9 11" id="KW-0067">ATP-binding</keyword>
<dbReference type="EMBL" id="PDKS01000004">
    <property type="protein sequence ID" value="PPI87058.1"/>
    <property type="molecule type" value="Genomic_DNA"/>
</dbReference>
<dbReference type="SMART" id="SM00072">
    <property type="entry name" value="GuKc"/>
    <property type="match status" value="1"/>
</dbReference>
<reference evidence="13 14" key="1">
    <citation type="journal article" date="2018" name="Genome Biol. Evol.">
        <title>Cladogenesis and Genomic Streamlining in Extracellular Endosymbionts of Tropical Stink Bugs.</title>
        <authorList>
            <person name="Otero-Bravo A."/>
            <person name="Goffredi S."/>
            <person name="Sabree Z.L."/>
        </authorList>
    </citation>
    <scope>NUCLEOTIDE SEQUENCE [LARGE SCALE GENOMIC DNA]</scope>
    <source>
        <strain evidence="13 14">SoET</strain>
    </source>
</reference>
<evidence type="ECO:0000256" key="3">
    <source>
        <dbReference type="ARBA" id="ARBA00012961"/>
    </source>
</evidence>
<gene>
    <name evidence="11" type="primary">gmk</name>
    <name evidence="13" type="ORF">CRV11_02745</name>
</gene>
<comment type="catalytic activity">
    <reaction evidence="11">
        <text>GMP + ATP = GDP + ADP</text>
        <dbReference type="Rhea" id="RHEA:20780"/>
        <dbReference type="ChEBI" id="CHEBI:30616"/>
        <dbReference type="ChEBI" id="CHEBI:58115"/>
        <dbReference type="ChEBI" id="CHEBI:58189"/>
        <dbReference type="ChEBI" id="CHEBI:456216"/>
        <dbReference type="EC" id="2.7.4.8"/>
    </reaction>
</comment>
<organism evidence="13 14">
    <name type="scientific">Candidatus Pantoea edessiphila</name>
    <dbReference type="NCBI Taxonomy" id="2044610"/>
    <lineage>
        <taxon>Bacteria</taxon>
        <taxon>Pseudomonadati</taxon>
        <taxon>Pseudomonadota</taxon>
        <taxon>Gammaproteobacteria</taxon>
        <taxon>Enterobacterales</taxon>
        <taxon>Erwiniaceae</taxon>
        <taxon>Pantoea</taxon>
    </lineage>
</organism>
<evidence type="ECO:0000256" key="4">
    <source>
        <dbReference type="ARBA" id="ARBA00016296"/>
    </source>
</evidence>
<dbReference type="PANTHER" id="PTHR23117:SF13">
    <property type="entry name" value="GUANYLATE KINASE"/>
    <property type="match status" value="1"/>
</dbReference>
<evidence type="ECO:0000256" key="1">
    <source>
        <dbReference type="ARBA" id="ARBA00004496"/>
    </source>
</evidence>
<comment type="caution">
    <text evidence="13">The sequence shown here is derived from an EMBL/GenBank/DDBJ whole genome shotgun (WGS) entry which is preliminary data.</text>
</comment>
<name>A0A2P5SXJ0_9GAMM</name>
<dbReference type="FunFam" id="3.30.63.10:FF:000002">
    <property type="entry name" value="Guanylate kinase 1"/>
    <property type="match status" value="1"/>
</dbReference>
<dbReference type="Gene3D" id="3.30.63.10">
    <property type="entry name" value="Guanylate Kinase phosphate binding domain"/>
    <property type="match status" value="1"/>
</dbReference>
<keyword evidence="5 11" id="KW-0963">Cytoplasm</keyword>
<dbReference type="GO" id="GO:0004385">
    <property type="term" value="F:GMP kinase activity"/>
    <property type="evidence" value="ECO:0007669"/>
    <property type="project" value="UniProtKB-UniRule"/>
</dbReference>
<dbReference type="HAMAP" id="MF_00328">
    <property type="entry name" value="Guanylate_kinase"/>
    <property type="match status" value="1"/>
</dbReference>
<evidence type="ECO:0000256" key="10">
    <source>
        <dbReference type="ARBA" id="ARBA00030128"/>
    </source>
</evidence>
<dbReference type="Gene3D" id="3.40.50.300">
    <property type="entry name" value="P-loop containing nucleotide triphosphate hydrolases"/>
    <property type="match status" value="1"/>
</dbReference>
<dbReference type="PANTHER" id="PTHR23117">
    <property type="entry name" value="GUANYLATE KINASE-RELATED"/>
    <property type="match status" value="1"/>
</dbReference>
<dbReference type="SUPFAM" id="SSF52540">
    <property type="entry name" value="P-loop containing nucleoside triphosphate hydrolases"/>
    <property type="match status" value="1"/>
</dbReference>
<keyword evidence="7 11" id="KW-0547">Nucleotide-binding</keyword>
<dbReference type="Pfam" id="PF00625">
    <property type="entry name" value="Guanylate_kin"/>
    <property type="match status" value="1"/>
</dbReference>
<accession>A0A2P5SXJ0</accession>
<keyword evidence="6 11" id="KW-0808">Transferase</keyword>
<comment type="function">
    <text evidence="11">Essential for recycling GMP and indirectly, cGMP.</text>
</comment>
<dbReference type="InterPro" id="IPR008145">
    <property type="entry name" value="GK/Ca_channel_bsu"/>
</dbReference>
<comment type="subcellular location">
    <subcellularLocation>
        <location evidence="1 11">Cytoplasm</location>
    </subcellularLocation>
</comment>
<evidence type="ECO:0000256" key="6">
    <source>
        <dbReference type="ARBA" id="ARBA00022679"/>
    </source>
</evidence>
<dbReference type="GO" id="GO:0005524">
    <property type="term" value="F:ATP binding"/>
    <property type="evidence" value="ECO:0007669"/>
    <property type="project" value="UniProtKB-UniRule"/>
</dbReference>
<evidence type="ECO:0000313" key="13">
    <source>
        <dbReference type="EMBL" id="PPI87058.1"/>
    </source>
</evidence>
<feature type="binding site" evidence="11">
    <location>
        <begin position="11"/>
        <end position="18"/>
    </location>
    <ligand>
        <name>ATP</name>
        <dbReference type="ChEBI" id="CHEBI:30616"/>
    </ligand>
</feature>
<dbReference type="InterPro" id="IPR020590">
    <property type="entry name" value="Guanylate_kinase_CS"/>
</dbReference>
<sequence length="208" mass="24233">MFQSILHIVSAPSGTGKSSLIQALLEIKKMHSIRVSISYTTRSIRPGELHGKHYYFISKSEFETMIANHDFLEYAQVFKHYYGTSLTEVNNIISRGFDVLLDIDWQGAQQIRNKISNTKSIFILPPSKNELNKRLLSRGQDNKEVITLRMKKSIEEMRHYKEYDYLIINDDFNVALSELKSIICAERLNILRQTIRYKNLINNLLAIY</sequence>
<dbReference type="NCBIfam" id="TIGR03263">
    <property type="entry name" value="guanyl_kin"/>
    <property type="match status" value="1"/>
</dbReference>
<dbReference type="InterPro" id="IPR017665">
    <property type="entry name" value="Guanylate_kinase"/>
</dbReference>
<proteinExistence type="inferred from homology"/>
<dbReference type="InterPro" id="IPR027417">
    <property type="entry name" value="P-loop_NTPase"/>
</dbReference>
<dbReference type="InterPro" id="IPR008144">
    <property type="entry name" value="Guanylate_kin-like_dom"/>
</dbReference>
<dbReference type="PROSITE" id="PS00856">
    <property type="entry name" value="GUANYLATE_KINASE_1"/>
    <property type="match status" value="1"/>
</dbReference>
<dbReference type="OrthoDB" id="9808150at2"/>
<keyword evidence="8 11" id="KW-0418">Kinase</keyword>
<evidence type="ECO:0000256" key="11">
    <source>
        <dbReference type="HAMAP-Rule" id="MF_00328"/>
    </source>
</evidence>
<dbReference type="EC" id="2.7.4.8" evidence="3 11"/>
<evidence type="ECO:0000256" key="2">
    <source>
        <dbReference type="ARBA" id="ARBA00005790"/>
    </source>
</evidence>
<feature type="domain" description="Guanylate kinase-like" evidence="12">
    <location>
        <begin position="4"/>
        <end position="184"/>
    </location>
</feature>
<evidence type="ECO:0000313" key="14">
    <source>
        <dbReference type="Proteomes" id="UP000296034"/>
    </source>
</evidence>
<evidence type="ECO:0000256" key="9">
    <source>
        <dbReference type="ARBA" id="ARBA00022840"/>
    </source>
</evidence>
<protein>
    <recommendedName>
        <fullName evidence="4 11">Guanylate kinase</fullName>
        <ecNumber evidence="3 11">2.7.4.8</ecNumber>
    </recommendedName>
    <alternativeName>
        <fullName evidence="10 11">GMP kinase</fullName>
    </alternativeName>
</protein>
<dbReference type="CDD" id="cd00071">
    <property type="entry name" value="GMPK"/>
    <property type="match status" value="1"/>
</dbReference>
<comment type="similarity">
    <text evidence="2 11">Belongs to the guanylate kinase family.</text>
</comment>
<evidence type="ECO:0000256" key="8">
    <source>
        <dbReference type="ARBA" id="ARBA00022777"/>
    </source>
</evidence>
<dbReference type="GO" id="GO:0005829">
    <property type="term" value="C:cytosol"/>
    <property type="evidence" value="ECO:0007669"/>
    <property type="project" value="TreeGrafter"/>
</dbReference>
<dbReference type="Proteomes" id="UP000296034">
    <property type="component" value="Unassembled WGS sequence"/>
</dbReference>
<dbReference type="RefSeq" id="WP_136131829.1">
    <property type="nucleotide sequence ID" value="NZ_PDKS01000004.1"/>
</dbReference>